<keyword evidence="1 4" id="KW-0238">DNA-binding</keyword>
<dbReference type="PANTHER" id="PTHR10390">
    <property type="entry name" value="HOMEOBOX PROTEIN SIX"/>
    <property type="match status" value="1"/>
</dbReference>
<dbReference type="PROSITE" id="PS50071">
    <property type="entry name" value="HOMEOBOX_2"/>
    <property type="match status" value="1"/>
</dbReference>
<reference evidence="7" key="1">
    <citation type="submission" date="2023-01" db="EMBL/GenBank/DDBJ databases">
        <title>Genome assembly of the deep-sea coral Lophelia pertusa.</title>
        <authorList>
            <person name="Herrera S."/>
            <person name="Cordes E."/>
        </authorList>
    </citation>
    <scope>NUCLEOTIDE SEQUENCE</scope>
    <source>
        <strain evidence="7">USNM1676648</strain>
        <tissue evidence="7">Polyp</tissue>
    </source>
</reference>
<dbReference type="SMART" id="SM00389">
    <property type="entry name" value="HOX"/>
    <property type="match status" value="1"/>
</dbReference>
<sequence length="322" mass="36650">MAYIIPPRRDKSSQRMKRKAFLKEGEDSCMKMSSVATQWTALSSAAENHFTDMAQKKVLYFWDVGHYYQESEKRSKPLTPLARFRIRERFLLPPENICPNGRKKATLPKEATNVLRGWLDNNSPRPYPTRETTKAALADLTGLTVMQVNTWFANTRRRMRGKRRTPLNEEEKSKQPYAWNRPRRGRLRGTGVISRTTLLFPTQHLTKYISVPVSPQPWQVPIFSTTMTSTPSAFAAMPWCLRVSDSIPTIPGADIFGFNFTRPLVRDKCQTPGHSWSGQGAAVGNQYLPSPMVALAPTLWEPELQYYGLHAAAQILMDMASK</sequence>
<proteinExistence type="predicted"/>
<feature type="DNA-binding region" description="Homeobox" evidence="4">
    <location>
        <begin position="100"/>
        <end position="163"/>
    </location>
</feature>
<evidence type="ECO:0000259" key="6">
    <source>
        <dbReference type="PROSITE" id="PS50071"/>
    </source>
</evidence>
<dbReference type="InterPro" id="IPR017970">
    <property type="entry name" value="Homeobox_CS"/>
</dbReference>
<dbReference type="Gene3D" id="1.10.10.60">
    <property type="entry name" value="Homeodomain-like"/>
    <property type="match status" value="1"/>
</dbReference>
<dbReference type="SUPFAM" id="SSF46689">
    <property type="entry name" value="Homeodomain-like"/>
    <property type="match status" value="1"/>
</dbReference>
<evidence type="ECO:0000256" key="3">
    <source>
        <dbReference type="ARBA" id="ARBA00023242"/>
    </source>
</evidence>
<dbReference type="Pfam" id="PF05920">
    <property type="entry name" value="Homeobox_KN"/>
    <property type="match status" value="1"/>
</dbReference>
<feature type="region of interest" description="Disordered" evidence="5">
    <location>
        <begin position="157"/>
        <end position="185"/>
    </location>
</feature>
<dbReference type="InterPro" id="IPR009057">
    <property type="entry name" value="Homeodomain-like_sf"/>
</dbReference>
<dbReference type="PROSITE" id="PS00027">
    <property type="entry name" value="HOMEOBOX_1"/>
    <property type="match status" value="1"/>
</dbReference>
<protein>
    <recommendedName>
        <fullName evidence="6">Homeobox domain-containing protein</fullName>
    </recommendedName>
</protein>
<comment type="caution">
    <text evidence="7">The sequence shown here is derived from an EMBL/GenBank/DDBJ whole genome shotgun (WGS) entry which is preliminary data.</text>
</comment>
<evidence type="ECO:0000256" key="1">
    <source>
        <dbReference type="ARBA" id="ARBA00023125"/>
    </source>
</evidence>
<dbReference type="InterPro" id="IPR008422">
    <property type="entry name" value="KN_HD"/>
</dbReference>
<comment type="subcellular location">
    <subcellularLocation>
        <location evidence="4">Nucleus</location>
    </subcellularLocation>
</comment>
<keyword evidence="8" id="KW-1185">Reference proteome</keyword>
<dbReference type="AlphaFoldDB" id="A0A9X0A2L1"/>
<keyword evidence="3 4" id="KW-0539">Nucleus</keyword>
<evidence type="ECO:0000256" key="5">
    <source>
        <dbReference type="SAM" id="MobiDB-lite"/>
    </source>
</evidence>
<accession>A0A9X0A2L1</accession>
<dbReference type="CDD" id="cd00086">
    <property type="entry name" value="homeodomain"/>
    <property type="match status" value="1"/>
</dbReference>
<dbReference type="GO" id="GO:0000978">
    <property type="term" value="F:RNA polymerase II cis-regulatory region sequence-specific DNA binding"/>
    <property type="evidence" value="ECO:0007669"/>
    <property type="project" value="TreeGrafter"/>
</dbReference>
<evidence type="ECO:0000313" key="7">
    <source>
        <dbReference type="EMBL" id="KAJ7392237.1"/>
    </source>
</evidence>
<evidence type="ECO:0000256" key="4">
    <source>
        <dbReference type="PROSITE-ProRule" id="PRU00108"/>
    </source>
</evidence>
<dbReference type="GO" id="GO:0005634">
    <property type="term" value="C:nucleus"/>
    <property type="evidence" value="ECO:0007669"/>
    <property type="project" value="UniProtKB-SubCell"/>
</dbReference>
<dbReference type="PANTHER" id="PTHR10390:SF33">
    <property type="entry name" value="PROTEIN OPTIX"/>
    <property type="match status" value="1"/>
</dbReference>
<dbReference type="Proteomes" id="UP001163046">
    <property type="component" value="Unassembled WGS sequence"/>
</dbReference>
<dbReference type="InterPro" id="IPR001356">
    <property type="entry name" value="HD"/>
</dbReference>
<dbReference type="GO" id="GO:0000981">
    <property type="term" value="F:DNA-binding transcription factor activity, RNA polymerase II-specific"/>
    <property type="evidence" value="ECO:0007669"/>
    <property type="project" value="InterPro"/>
</dbReference>
<feature type="domain" description="Homeobox" evidence="6">
    <location>
        <begin position="98"/>
        <end position="162"/>
    </location>
</feature>
<organism evidence="7 8">
    <name type="scientific">Desmophyllum pertusum</name>
    <dbReference type="NCBI Taxonomy" id="174260"/>
    <lineage>
        <taxon>Eukaryota</taxon>
        <taxon>Metazoa</taxon>
        <taxon>Cnidaria</taxon>
        <taxon>Anthozoa</taxon>
        <taxon>Hexacorallia</taxon>
        <taxon>Scleractinia</taxon>
        <taxon>Caryophylliina</taxon>
        <taxon>Caryophylliidae</taxon>
        <taxon>Desmophyllum</taxon>
    </lineage>
</organism>
<dbReference type="EMBL" id="MU825402">
    <property type="protein sequence ID" value="KAJ7392237.1"/>
    <property type="molecule type" value="Genomic_DNA"/>
</dbReference>
<gene>
    <name evidence="7" type="ORF">OS493_013615</name>
</gene>
<evidence type="ECO:0000256" key="2">
    <source>
        <dbReference type="ARBA" id="ARBA00023155"/>
    </source>
</evidence>
<dbReference type="OrthoDB" id="5957328at2759"/>
<dbReference type="GO" id="GO:0005667">
    <property type="term" value="C:transcription regulator complex"/>
    <property type="evidence" value="ECO:0007669"/>
    <property type="project" value="TreeGrafter"/>
</dbReference>
<keyword evidence="2 4" id="KW-0371">Homeobox</keyword>
<evidence type="ECO:0000313" key="8">
    <source>
        <dbReference type="Proteomes" id="UP001163046"/>
    </source>
</evidence>
<name>A0A9X0A2L1_9CNID</name>